<dbReference type="AlphaFoldDB" id="C7QZ94"/>
<accession>C7QZ94</accession>
<dbReference type="Proteomes" id="UP000000628">
    <property type="component" value="Chromosome"/>
</dbReference>
<sequence length="45" mass="4862">METNAQFIVHVNNYADGEASRVRPFAEHTDRRVGGPLCASPSACS</sequence>
<name>C7QZ94_JONDD</name>
<evidence type="ECO:0000313" key="1">
    <source>
        <dbReference type="EMBL" id="ACV09392.1"/>
    </source>
</evidence>
<dbReference type="EMBL" id="CP001706">
    <property type="protein sequence ID" value="ACV09392.1"/>
    <property type="molecule type" value="Genomic_DNA"/>
</dbReference>
<protein>
    <submittedName>
        <fullName evidence="1">Uncharacterized protein</fullName>
    </submittedName>
</protein>
<dbReference type="KEGG" id="jde:Jden_1747"/>
<gene>
    <name evidence="1" type="ordered locus">Jden_1747</name>
</gene>
<organism evidence="1 2">
    <name type="scientific">Jonesia denitrificans (strain ATCC 14870 / DSM 20603 / BCRC 15368 / CIP 55.134 / JCM 11481 / NBRC 15587 / NCTC 10816 / Prevot 55134)</name>
    <name type="common">Listeria denitrificans</name>
    <dbReference type="NCBI Taxonomy" id="471856"/>
    <lineage>
        <taxon>Bacteria</taxon>
        <taxon>Bacillati</taxon>
        <taxon>Actinomycetota</taxon>
        <taxon>Actinomycetes</taxon>
        <taxon>Micrococcales</taxon>
        <taxon>Jonesiaceae</taxon>
        <taxon>Jonesia</taxon>
    </lineage>
</organism>
<reference evidence="1 2" key="1">
    <citation type="journal article" date="2009" name="Stand. Genomic Sci.">
        <title>Complete genome sequence of Jonesia denitrificans type strain (Prevot 55134).</title>
        <authorList>
            <person name="Pukall R."/>
            <person name="Gehrich-Schroter G."/>
            <person name="Lapidus A."/>
            <person name="Nolan M."/>
            <person name="Glavina Del Rio T."/>
            <person name="Lucas S."/>
            <person name="Chen F."/>
            <person name="Tice H."/>
            <person name="Pitluck S."/>
            <person name="Cheng J.F."/>
            <person name="Copeland A."/>
            <person name="Saunders E."/>
            <person name="Brettin T."/>
            <person name="Detter J.C."/>
            <person name="Bruce D."/>
            <person name="Goodwin L."/>
            <person name="Pati A."/>
            <person name="Ivanova N."/>
            <person name="Mavromatis K."/>
            <person name="Ovchinnikova G."/>
            <person name="Chen A."/>
            <person name="Palaniappan K."/>
            <person name="Land M."/>
            <person name="Hauser L."/>
            <person name="Chang Y.J."/>
            <person name="Jeffries C.D."/>
            <person name="Chain P."/>
            <person name="Goker M."/>
            <person name="Bristow J."/>
            <person name="Eisen J.A."/>
            <person name="Markowitz V."/>
            <person name="Hugenholtz P."/>
            <person name="Kyrpides N.C."/>
            <person name="Klenk H.P."/>
            <person name="Han C."/>
        </authorList>
    </citation>
    <scope>NUCLEOTIDE SEQUENCE [LARGE SCALE GENOMIC DNA]</scope>
    <source>
        <strain evidence="2">ATCC 14870 / DSM 20603 / BCRC 15368 / CIP 55.134 / JCM 11481 / NBRC 15587 / NCTC 10816 / Prevot 55134</strain>
    </source>
</reference>
<evidence type="ECO:0000313" key="2">
    <source>
        <dbReference type="Proteomes" id="UP000000628"/>
    </source>
</evidence>
<keyword evidence="2" id="KW-1185">Reference proteome</keyword>
<proteinExistence type="predicted"/>
<dbReference type="HOGENOM" id="CLU_3200857_0_0_11"/>